<proteinExistence type="predicted"/>
<evidence type="ECO:0000256" key="3">
    <source>
        <dbReference type="SAM" id="SignalP"/>
    </source>
</evidence>
<organism evidence="5 6">
    <name type="scientific">Photobacterium alginatilyticum</name>
    <dbReference type="NCBI Taxonomy" id="1775171"/>
    <lineage>
        <taxon>Bacteria</taxon>
        <taxon>Pseudomonadati</taxon>
        <taxon>Pseudomonadota</taxon>
        <taxon>Gammaproteobacteria</taxon>
        <taxon>Vibrionales</taxon>
        <taxon>Vibrionaceae</taxon>
        <taxon>Photobacterium</taxon>
    </lineage>
</organism>
<feature type="domain" description="Metallo-beta-lactamase" evidence="4">
    <location>
        <begin position="68"/>
        <end position="277"/>
    </location>
</feature>
<evidence type="ECO:0000259" key="4">
    <source>
        <dbReference type="SMART" id="SM00849"/>
    </source>
</evidence>
<evidence type="ECO:0000313" key="6">
    <source>
        <dbReference type="Proteomes" id="UP000738517"/>
    </source>
</evidence>
<evidence type="ECO:0000256" key="2">
    <source>
        <dbReference type="SAM" id="MobiDB-lite"/>
    </source>
</evidence>
<keyword evidence="3" id="KW-0732">Signal</keyword>
<dbReference type="PANTHER" id="PTHR46018">
    <property type="entry name" value="ZINC PHOSPHODIESTERASE ELAC PROTEIN 1"/>
    <property type="match status" value="1"/>
</dbReference>
<keyword evidence="6" id="KW-1185">Reference proteome</keyword>
<evidence type="ECO:0000313" key="5">
    <source>
        <dbReference type="EMBL" id="NBI54785.1"/>
    </source>
</evidence>
<dbReference type="SMART" id="SM00849">
    <property type="entry name" value="Lactamase_B"/>
    <property type="match status" value="1"/>
</dbReference>
<dbReference type="SUPFAM" id="SSF56281">
    <property type="entry name" value="Metallo-hydrolase/oxidoreductase"/>
    <property type="match status" value="1"/>
</dbReference>
<accession>A0ABW9YM44</accession>
<name>A0ABW9YM44_9GAMM</name>
<evidence type="ECO:0000256" key="1">
    <source>
        <dbReference type="ARBA" id="ARBA00022801"/>
    </source>
</evidence>
<protein>
    <submittedName>
        <fullName evidence="5">MBL fold metallo-hydrolase</fullName>
    </submittedName>
</protein>
<dbReference type="InterPro" id="IPR001279">
    <property type="entry name" value="Metallo-B-lactamas"/>
</dbReference>
<dbReference type="RefSeq" id="WP_160655264.1">
    <property type="nucleotide sequence ID" value="NZ_RSEJ01000023.1"/>
</dbReference>
<dbReference type="Pfam" id="PF00753">
    <property type="entry name" value="Lactamase_B"/>
    <property type="match status" value="1"/>
</dbReference>
<feature type="signal peptide" evidence="3">
    <location>
        <begin position="1"/>
        <end position="21"/>
    </location>
</feature>
<dbReference type="InterPro" id="IPR044094">
    <property type="entry name" value="AtsA-like_MBL-fold"/>
</dbReference>
<dbReference type="EMBL" id="RSEJ01000023">
    <property type="protein sequence ID" value="NBI54785.1"/>
    <property type="molecule type" value="Genomic_DNA"/>
</dbReference>
<dbReference type="PANTHER" id="PTHR46018:SF2">
    <property type="entry name" value="ZINC PHOSPHODIESTERASE ELAC PROTEIN 1"/>
    <property type="match status" value="1"/>
</dbReference>
<feature type="region of interest" description="Disordered" evidence="2">
    <location>
        <begin position="352"/>
        <end position="374"/>
    </location>
</feature>
<dbReference type="NCBIfam" id="NF041257">
    <property type="entry name" value="GntH_guanitoxin"/>
    <property type="match status" value="1"/>
</dbReference>
<sequence>MRILTLLFTSAFMCWTGYSFGAGGVVTSPTGTAPDRYAYYPGTEELAKEEIRVIACGTGLPAARRSQAATCFLIETGNGDKFLFDIGTGSMANIAALMIPYQYLDKVFLSHLHTDHMGDILGLWAGGWTAGRPNALQVWGPSGQTPEMGTAYAMEHFLKFVNWDKVTREYKITPVPGQIETHEFDYKGVDQIVYQENGVTIRSYPAIHTGDGPVSYKLEYAGMSVLFSGDTVPNKWYVEHGKGVDLALHEAFQAPEQLVKFYNQPPQLAWRACCEFHTSPQSFGKIMSTIQPRHAVAFHFFNEEGTRYGIYEGIRETYDGPLSMAIDMMVWNITKDKITERMAVSVDEAWSVPGTALQPPPEKGRPNPSSEWIENGRWLDGFKAQDAMLDDYMKEYGLEKQDWRPAMYKELEK</sequence>
<gene>
    <name evidence="5" type="ORF">EIZ48_19905</name>
</gene>
<dbReference type="Proteomes" id="UP000738517">
    <property type="component" value="Unassembled WGS sequence"/>
</dbReference>
<dbReference type="CDD" id="cd07719">
    <property type="entry name" value="arylsulfatase_AtsA-like_MBL-fold"/>
    <property type="match status" value="1"/>
</dbReference>
<dbReference type="Gene3D" id="3.60.15.10">
    <property type="entry name" value="Ribonuclease Z/Hydroxyacylglutathione hydrolase-like"/>
    <property type="match status" value="1"/>
</dbReference>
<keyword evidence="1" id="KW-0378">Hydrolase</keyword>
<reference evidence="5 6" key="1">
    <citation type="journal article" date="2017" name="Int. J. Syst. Evol. Microbiol.">
        <title>Photobacterium alginatilyticum sp. nov., a marine bacterium isolated from bottom seawater.</title>
        <authorList>
            <person name="Wang X."/>
            <person name="Wang Y."/>
            <person name="Yang X."/>
            <person name="Sun H."/>
            <person name="Li B."/>
            <person name="Zhang X.H."/>
        </authorList>
    </citation>
    <scope>NUCLEOTIDE SEQUENCE [LARGE SCALE GENOMIC DNA]</scope>
    <source>
        <strain evidence="5 6">P03D4</strain>
    </source>
</reference>
<comment type="caution">
    <text evidence="5">The sequence shown here is derived from an EMBL/GenBank/DDBJ whole genome shotgun (WGS) entry which is preliminary data.</text>
</comment>
<feature type="chain" id="PRO_5045381617" evidence="3">
    <location>
        <begin position="22"/>
        <end position="413"/>
    </location>
</feature>
<dbReference type="InterPro" id="IPR036866">
    <property type="entry name" value="RibonucZ/Hydroxyglut_hydro"/>
</dbReference>